<reference evidence="1" key="1">
    <citation type="journal article" date="2014" name="Front. Microbiol.">
        <title>High frequency of phylogenetically diverse reductive dehalogenase-homologous genes in deep subseafloor sedimentary metagenomes.</title>
        <authorList>
            <person name="Kawai M."/>
            <person name="Futagami T."/>
            <person name="Toyoda A."/>
            <person name="Takaki Y."/>
            <person name="Nishi S."/>
            <person name="Hori S."/>
            <person name="Arai W."/>
            <person name="Tsubouchi T."/>
            <person name="Morono Y."/>
            <person name="Uchiyama I."/>
            <person name="Ito T."/>
            <person name="Fujiyama A."/>
            <person name="Inagaki F."/>
            <person name="Takami H."/>
        </authorList>
    </citation>
    <scope>NUCLEOTIDE SEQUENCE</scope>
    <source>
        <strain evidence="1">Expedition CK06-06</strain>
    </source>
</reference>
<name>X1SMA8_9ZZZZ</name>
<gene>
    <name evidence="1" type="ORF">S12H4_26160</name>
</gene>
<sequence length="75" mass="8189">GLDGDISINILKDTFGETPEILDQVAYVKSKGTEVIELTEAELRAFKEATKPVLDKWVSEVGTDFVTAATLDMSK</sequence>
<accession>X1SMA8</accession>
<dbReference type="EMBL" id="BARW01014815">
    <property type="protein sequence ID" value="GAI80291.1"/>
    <property type="molecule type" value="Genomic_DNA"/>
</dbReference>
<dbReference type="AlphaFoldDB" id="X1SMA8"/>
<organism evidence="1">
    <name type="scientific">marine sediment metagenome</name>
    <dbReference type="NCBI Taxonomy" id="412755"/>
    <lineage>
        <taxon>unclassified sequences</taxon>
        <taxon>metagenomes</taxon>
        <taxon>ecological metagenomes</taxon>
    </lineage>
</organism>
<dbReference type="Gene3D" id="3.40.190.170">
    <property type="entry name" value="Bacterial extracellular solute-binding protein, family 7"/>
    <property type="match status" value="1"/>
</dbReference>
<feature type="non-terminal residue" evidence="1">
    <location>
        <position position="1"/>
    </location>
</feature>
<proteinExistence type="predicted"/>
<dbReference type="InterPro" id="IPR038404">
    <property type="entry name" value="TRAP_DctP_sf"/>
</dbReference>
<protein>
    <submittedName>
        <fullName evidence="1">Uncharacterized protein</fullName>
    </submittedName>
</protein>
<evidence type="ECO:0000313" key="1">
    <source>
        <dbReference type="EMBL" id="GAI80291.1"/>
    </source>
</evidence>
<comment type="caution">
    <text evidence="1">The sequence shown here is derived from an EMBL/GenBank/DDBJ whole genome shotgun (WGS) entry which is preliminary data.</text>
</comment>